<proteinExistence type="predicted"/>
<dbReference type="InterPro" id="IPR010593">
    <property type="entry name" value="DUF1159"/>
</dbReference>
<reference evidence="1" key="1">
    <citation type="submission" date="2017-05" db="EMBL/GenBank/DDBJ databases">
        <authorList>
            <person name="Imhoff J.F."/>
            <person name="Rahn T."/>
            <person name="Kuenzel S."/>
            <person name="Neulinger S.C."/>
        </authorList>
    </citation>
    <scope>NUCLEOTIDE SEQUENCE</scope>
    <source>
        <strain evidence="1">LMG 28126</strain>
    </source>
</reference>
<keyword evidence="2" id="KW-1185">Reference proteome</keyword>
<dbReference type="AlphaFoldDB" id="A0A934TIR9"/>
<name>A0A934TIR9_9RHOB</name>
<evidence type="ECO:0008006" key="3">
    <source>
        <dbReference type="Google" id="ProtNLM"/>
    </source>
</evidence>
<dbReference type="EMBL" id="NHSD01000114">
    <property type="protein sequence ID" value="MBK5926271.1"/>
    <property type="molecule type" value="Genomic_DNA"/>
</dbReference>
<sequence>MPPRRAAGEKRGFAVARLITHWDEIVGPDTARMARPVRLGWARGQRSSGLGATLTLAVPGPAAPMVQMLAPRIIARVNAALGFAAVARVALAQGAEAPPAHAGLAEDAAPFTPRADPALAQRACAVADGVRDPALRSALEALGRSVLSRSDTSKGLP</sequence>
<dbReference type="Proteomes" id="UP000706333">
    <property type="component" value="Unassembled WGS sequence"/>
</dbReference>
<organism evidence="1 2">
    <name type="scientific">Rhodobaculum claviforme</name>
    <dbReference type="NCBI Taxonomy" id="1549854"/>
    <lineage>
        <taxon>Bacteria</taxon>
        <taxon>Pseudomonadati</taxon>
        <taxon>Pseudomonadota</taxon>
        <taxon>Alphaproteobacteria</taxon>
        <taxon>Rhodobacterales</taxon>
        <taxon>Paracoccaceae</taxon>
        <taxon>Rhodobaculum</taxon>
    </lineage>
</organism>
<evidence type="ECO:0000313" key="2">
    <source>
        <dbReference type="Proteomes" id="UP000706333"/>
    </source>
</evidence>
<dbReference type="PIRSF" id="PIRSF032064">
    <property type="entry name" value="UCP032064"/>
    <property type="match status" value="1"/>
</dbReference>
<accession>A0A934TIR9</accession>
<gene>
    <name evidence="1" type="ORF">CCR87_02695</name>
</gene>
<dbReference type="RefSeq" id="WP_201155918.1">
    <property type="nucleotide sequence ID" value="NZ_NHSD01000114.1"/>
</dbReference>
<reference evidence="1" key="2">
    <citation type="journal article" date="2020" name="Microorganisms">
        <title>Osmotic Adaptation and Compatible Solute Biosynthesis of Phototrophic Bacteria as Revealed from Genome Analyses.</title>
        <authorList>
            <person name="Imhoff J.F."/>
            <person name="Rahn T."/>
            <person name="Kunzel S."/>
            <person name="Keller A."/>
            <person name="Neulinger S.C."/>
        </authorList>
    </citation>
    <scope>NUCLEOTIDE SEQUENCE</scope>
    <source>
        <strain evidence="1">LMG 28126</strain>
    </source>
</reference>
<protein>
    <recommendedName>
        <fullName evidence="3">DUF721 domain-containing protein</fullName>
    </recommendedName>
</protein>
<dbReference type="InterPro" id="IPR007922">
    <property type="entry name" value="DciA-like"/>
</dbReference>
<evidence type="ECO:0000313" key="1">
    <source>
        <dbReference type="EMBL" id="MBK5926271.1"/>
    </source>
</evidence>
<comment type="caution">
    <text evidence="1">The sequence shown here is derived from an EMBL/GenBank/DDBJ whole genome shotgun (WGS) entry which is preliminary data.</text>
</comment>
<dbReference type="Pfam" id="PF05258">
    <property type="entry name" value="DciA"/>
    <property type="match status" value="1"/>
</dbReference>